<dbReference type="KEGG" id="ahal:FTX54_014180"/>
<dbReference type="Pfam" id="PF26154">
    <property type="entry name" value="DUF8042"/>
    <property type="match status" value="1"/>
</dbReference>
<evidence type="ECO:0000313" key="3">
    <source>
        <dbReference type="Proteomes" id="UP000321816"/>
    </source>
</evidence>
<organism evidence="2 3">
    <name type="scientific">Alkalicoccus halolimnae</name>
    <dbReference type="NCBI Taxonomy" id="1667239"/>
    <lineage>
        <taxon>Bacteria</taxon>
        <taxon>Bacillati</taxon>
        <taxon>Bacillota</taxon>
        <taxon>Bacilli</taxon>
        <taxon>Bacillales</taxon>
        <taxon>Bacillaceae</taxon>
        <taxon>Alkalicoccus</taxon>
    </lineage>
</organism>
<keyword evidence="3" id="KW-1185">Reference proteome</keyword>
<accession>A0A5C7FF02</accession>
<name>A0A5C7FF02_9BACI</name>
<dbReference type="AlphaFoldDB" id="A0A5C7FF02"/>
<dbReference type="RefSeq" id="WP_147804384.1">
    <property type="nucleotide sequence ID" value="NZ_CP144914.1"/>
</dbReference>
<dbReference type="Proteomes" id="UP000321816">
    <property type="component" value="Chromosome"/>
</dbReference>
<protein>
    <recommendedName>
        <fullName evidence="1">DUF8042 domain-containing protein</fullName>
    </recommendedName>
</protein>
<reference evidence="2 3" key="1">
    <citation type="submission" date="2024-01" db="EMBL/GenBank/DDBJ databases">
        <title>Complete Genome Sequence of Alkalicoccus halolimnae BZ-SZ-XJ29T, a Moderately Halophilic Bacterium Isolated from a Salt Lake.</title>
        <authorList>
            <person name="Zhao B."/>
        </authorList>
    </citation>
    <scope>NUCLEOTIDE SEQUENCE [LARGE SCALE GENOMIC DNA]</scope>
    <source>
        <strain evidence="2 3">BZ-SZ-XJ29</strain>
    </source>
</reference>
<evidence type="ECO:0000259" key="1">
    <source>
        <dbReference type="Pfam" id="PF26154"/>
    </source>
</evidence>
<dbReference type="EMBL" id="CP144914">
    <property type="protein sequence ID" value="WWD79529.1"/>
    <property type="molecule type" value="Genomic_DNA"/>
</dbReference>
<proteinExistence type="predicted"/>
<evidence type="ECO:0000313" key="2">
    <source>
        <dbReference type="EMBL" id="WWD79529.1"/>
    </source>
</evidence>
<feature type="domain" description="DUF8042" evidence="1">
    <location>
        <begin position="6"/>
        <end position="123"/>
    </location>
</feature>
<dbReference type="InterPro" id="IPR058355">
    <property type="entry name" value="DUF8042"/>
</dbReference>
<gene>
    <name evidence="2" type="ORF">FTX54_014180</name>
</gene>
<dbReference type="OrthoDB" id="2966397at2"/>
<sequence>MEELAEKQMNFLKKYAGLLSEVREAAHYAGEWYIQEQEDVADRLLTSISAGLLSYNPGNMTLHSIFSDNEQAMKKLEEFYKAALAASEIQISQGNTQERMHLLYEVFLPALEAWQKEVQSALQRGGNHATH</sequence>